<evidence type="ECO:0000259" key="3">
    <source>
        <dbReference type="PROSITE" id="PS51186"/>
    </source>
</evidence>
<gene>
    <name evidence="4" type="ORF">V5F30_12845</name>
</gene>
<organism evidence="4 5">
    <name type="scientific">Xanthobacter aminoxidans</name>
    <dbReference type="NCBI Taxonomy" id="186280"/>
    <lineage>
        <taxon>Bacteria</taxon>
        <taxon>Pseudomonadati</taxon>
        <taxon>Pseudomonadota</taxon>
        <taxon>Alphaproteobacteria</taxon>
        <taxon>Hyphomicrobiales</taxon>
        <taxon>Xanthobacteraceae</taxon>
        <taxon>Xanthobacter</taxon>
    </lineage>
</organism>
<dbReference type="PROSITE" id="PS51186">
    <property type="entry name" value="GNAT"/>
    <property type="match status" value="1"/>
</dbReference>
<dbReference type="InterPro" id="IPR016181">
    <property type="entry name" value="Acyl_CoA_acyltransferase"/>
</dbReference>
<evidence type="ECO:0000256" key="2">
    <source>
        <dbReference type="ARBA" id="ARBA00023315"/>
    </source>
</evidence>
<dbReference type="PANTHER" id="PTHR43877">
    <property type="entry name" value="AMINOALKYLPHOSPHONATE N-ACETYLTRANSFERASE-RELATED-RELATED"/>
    <property type="match status" value="1"/>
</dbReference>
<dbReference type="RefSeq" id="WP_394009132.1">
    <property type="nucleotide sequence ID" value="NZ_JBAFUR010000003.1"/>
</dbReference>
<reference evidence="4 5" key="1">
    <citation type="submission" date="2024-02" db="EMBL/GenBank/DDBJ databases">
        <title>Expansion and revision of Xanthobacter and proposal of Roseixanthobacter gen. nov.</title>
        <authorList>
            <person name="Soltysiak M.P.M."/>
            <person name="Jalihal A."/>
            <person name="Ory A."/>
            <person name="Chrisophersen C."/>
            <person name="Lee A.D."/>
            <person name="Boulton J."/>
            <person name="Springer M."/>
        </authorList>
    </citation>
    <scope>NUCLEOTIDE SEQUENCE [LARGE SCALE GENOMIC DNA]</scope>
    <source>
        <strain evidence="4 5">CB5</strain>
    </source>
</reference>
<keyword evidence="1" id="KW-0808">Transferase</keyword>
<keyword evidence="2" id="KW-0012">Acyltransferase</keyword>
<dbReference type="PANTHER" id="PTHR43877:SF2">
    <property type="entry name" value="AMINOALKYLPHOSPHONATE N-ACETYLTRANSFERASE-RELATED"/>
    <property type="match status" value="1"/>
</dbReference>
<accession>A0ABW6ZGX6</accession>
<feature type="domain" description="N-acetyltransferase" evidence="3">
    <location>
        <begin position="4"/>
        <end position="146"/>
    </location>
</feature>
<sequence>MPASELRDVGEAEIALCYPLMRQLRPHLASAEELARRWRRQSADGYRILALWAGSAPVALAGYRVTESLIHGRFLYVDDLVSDAAERSRGHGARLMGELKARGAAQGCAKLVLDTGLDNALGHRFYYRQGLLAMALRFNIPLPGAG</sequence>
<dbReference type="InterPro" id="IPR000182">
    <property type="entry name" value="GNAT_dom"/>
</dbReference>
<evidence type="ECO:0000313" key="4">
    <source>
        <dbReference type="EMBL" id="MFG1253088.1"/>
    </source>
</evidence>
<name>A0ABW6ZGX6_9HYPH</name>
<proteinExistence type="predicted"/>
<comment type="caution">
    <text evidence="4">The sequence shown here is derived from an EMBL/GenBank/DDBJ whole genome shotgun (WGS) entry which is preliminary data.</text>
</comment>
<dbReference type="SUPFAM" id="SSF55729">
    <property type="entry name" value="Acyl-CoA N-acyltransferases (Nat)"/>
    <property type="match status" value="1"/>
</dbReference>
<protein>
    <submittedName>
        <fullName evidence="4">GNAT family N-acetyltransferase</fullName>
    </submittedName>
</protein>
<dbReference type="Proteomes" id="UP001604043">
    <property type="component" value="Unassembled WGS sequence"/>
</dbReference>
<dbReference type="Pfam" id="PF00583">
    <property type="entry name" value="Acetyltransf_1"/>
    <property type="match status" value="1"/>
</dbReference>
<evidence type="ECO:0000313" key="5">
    <source>
        <dbReference type="Proteomes" id="UP001604043"/>
    </source>
</evidence>
<dbReference type="Gene3D" id="3.40.630.30">
    <property type="match status" value="1"/>
</dbReference>
<dbReference type="EMBL" id="JBAFUR010000003">
    <property type="protein sequence ID" value="MFG1253088.1"/>
    <property type="molecule type" value="Genomic_DNA"/>
</dbReference>
<evidence type="ECO:0000256" key="1">
    <source>
        <dbReference type="ARBA" id="ARBA00022679"/>
    </source>
</evidence>
<dbReference type="CDD" id="cd04301">
    <property type="entry name" value="NAT_SF"/>
    <property type="match status" value="1"/>
</dbReference>
<keyword evidence="5" id="KW-1185">Reference proteome</keyword>
<dbReference type="InterPro" id="IPR050832">
    <property type="entry name" value="Bact_Acetyltransf"/>
</dbReference>